<gene>
    <name evidence="1" type="ORF">LEP1GSC161_1846</name>
</gene>
<dbReference type="InterPro" id="IPR014729">
    <property type="entry name" value="Rossmann-like_a/b/a_fold"/>
</dbReference>
<dbReference type="Gene3D" id="3.40.50.620">
    <property type="entry name" value="HUPs"/>
    <property type="match status" value="1"/>
</dbReference>
<reference evidence="1 2" key="1">
    <citation type="submission" date="2013-01" db="EMBL/GenBank/DDBJ databases">
        <authorList>
            <person name="Harkins D.M."/>
            <person name="Durkin A.S."/>
            <person name="Brinkac L.M."/>
            <person name="Haft D.H."/>
            <person name="Selengut J.D."/>
            <person name="Sanka R."/>
            <person name="DePew J."/>
            <person name="Purushe J."/>
            <person name="Matthias M.A."/>
            <person name="Vinetz J.M."/>
            <person name="Sutton G.G."/>
            <person name="Nierman W.C."/>
            <person name="Fouts D.E."/>
        </authorList>
    </citation>
    <scope>NUCLEOTIDE SEQUENCE [LARGE SCALE GENOMIC DNA]</scope>
    <source>
        <strain evidence="1 2">CBC1416</strain>
    </source>
</reference>
<evidence type="ECO:0000313" key="2">
    <source>
        <dbReference type="Proteomes" id="UP000012149"/>
    </source>
</evidence>
<name>M6W2R7_9LEPT</name>
<protein>
    <submittedName>
        <fullName evidence="1">PP-loop domain protein</fullName>
    </submittedName>
</protein>
<evidence type="ECO:0000313" key="1">
    <source>
        <dbReference type="EMBL" id="EMO59504.1"/>
    </source>
</evidence>
<dbReference type="AlphaFoldDB" id="M6W2R7"/>
<dbReference type="EMBL" id="AKWE02000030">
    <property type="protein sequence ID" value="EMO59504.1"/>
    <property type="molecule type" value="Genomic_DNA"/>
</dbReference>
<organism evidence="1 2">
    <name type="scientific">Leptospira santarosai str. CBC1416</name>
    <dbReference type="NCBI Taxonomy" id="1193059"/>
    <lineage>
        <taxon>Bacteria</taxon>
        <taxon>Pseudomonadati</taxon>
        <taxon>Spirochaetota</taxon>
        <taxon>Spirochaetia</taxon>
        <taxon>Leptospirales</taxon>
        <taxon>Leptospiraceae</taxon>
        <taxon>Leptospira</taxon>
    </lineage>
</organism>
<dbReference type="Proteomes" id="UP000012149">
    <property type="component" value="Unassembled WGS sequence"/>
</dbReference>
<comment type="caution">
    <text evidence="1">The sequence shown here is derived from an EMBL/GenBank/DDBJ whole genome shotgun (WGS) entry which is preliminary data.</text>
</comment>
<accession>M6W2R7</accession>
<proteinExistence type="predicted"/>
<dbReference type="SUPFAM" id="SSF52402">
    <property type="entry name" value="Adenine nucleotide alpha hydrolases-like"/>
    <property type="match status" value="1"/>
</dbReference>
<sequence length="105" mass="12610">MRDKISESTRNIFDAVWKRIVPFHEMILSRPAVISYSGGKDSSLLLHFYFWLWIEKKIPVPCIYHLDHSIRFNLEQEKKILDYTESTFPFPNLFKKNIYPPYPES</sequence>